<feature type="region of interest" description="Disordered" evidence="2">
    <location>
        <begin position="288"/>
        <end position="310"/>
    </location>
</feature>
<feature type="signal peptide" evidence="3">
    <location>
        <begin position="1"/>
        <end position="19"/>
    </location>
</feature>
<dbReference type="eggNOG" id="COG4935">
    <property type="taxonomic scope" value="Bacteria"/>
</dbReference>
<dbReference type="InterPro" id="IPR026444">
    <property type="entry name" value="Secre_tail"/>
</dbReference>
<dbReference type="AlphaFoldDB" id="A3U671"/>
<protein>
    <recommendedName>
        <fullName evidence="4">Secretion system C-terminal sorting domain-containing protein</fullName>
    </recommendedName>
</protein>
<accession>A3U671</accession>
<dbReference type="RefSeq" id="WP_013186414.1">
    <property type="nucleotide sequence ID" value="NC_014230.1"/>
</dbReference>
<keyword evidence="6" id="KW-1185">Reference proteome</keyword>
<keyword evidence="1 3" id="KW-0732">Signal</keyword>
<dbReference type="Pfam" id="PF18962">
    <property type="entry name" value="Por_Secre_tail"/>
    <property type="match status" value="1"/>
</dbReference>
<dbReference type="NCBIfam" id="TIGR04183">
    <property type="entry name" value="Por_Secre_tail"/>
    <property type="match status" value="1"/>
</dbReference>
<dbReference type="OrthoDB" id="1373043at2"/>
<dbReference type="EMBL" id="CP002046">
    <property type="protein sequence ID" value="EAP87738.1"/>
    <property type="molecule type" value="Genomic_DNA"/>
</dbReference>
<evidence type="ECO:0000259" key="4">
    <source>
        <dbReference type="Pfam" id="PF18962"/>
    </source>
</evidence>
<dbReference type="STRING" id="216432.CA2559_03245"/>
<proteinExistence type="predicted"/>
<dbReference type="GeneID" id="89454448"/>
<name>A3U671_CROAH</name>
<feature type="compositionally biased region" description="Acidic residues" evidence="2">
    <location>
        <begin position="288"/>
        <end position="297"/>
    </location>
</feature>
<feature type="chain" id="PRO_5002660754" description="Secretion system C-terminal sorting domain-containing protein" evidence="3">
    <location>
        <begin position="20"/>
        <end position="406"/>
    </location>
</feature>
<dbReference type="Proteomes" id="UP000002297">
    <property type="component" value="Chromosome"/>
</dbReference>
<dbReference type="KEGG" id="cat:CA2559_03245"/>
<gene>
    <name evidence="5" type="ordered locus">CA2559_03245</name>
</gene>
<feature type="region of interest" description="Disordered" evidence="2">
    <location>
        <begin position="214"/>
        <end position="250"/>
    </location>
</feature>
<sequence>MRTLLLCFILLTITSLSQAQAVANPASDLTACSDTDFSQFDLSVNDAQIIGDQNNVTVSYHTSQTDADNKINPLISPFTNTTNPQTIYARAEDTTDSTYDTTTLIISVGLNPATAEPIDLILEDVNEDGTESFDLSENTPIVLNGLSPSNYDVVYFETESDALADNNAIVTPNAYNNLFSPQTIYIRVTNFEFGCFTIENFDLVLTLPDSDNDGISDSDEDLNTNGDLNDDDTDEDDIPNYLDDDDDGDGVDTLTEITGIGAGLQSFAFIDTDEDLIENYLDDDDDGDGVLTIDEDYNNNGSPLDDDTDNSGVPDFLESNISLSIEDNKLSEVSVFPNPSSGIFNLNGITVDTINVKVITIYGKTLKSYTFNKHSTSINLSNLPSALYFLHLEVNGYKRVQKIVIK</sequence>
<evidence type="ECO:0000256" key="3">
    <source>
        <dbReference type="SAM" id="SignalP"/>
    </source>
</evidence>
<evidence type="ECO:0000313" key="5">
    <source>
        <dbReference type="EMBL" id="EAP87738.1"/>
    </source>
</evidence>
<evidence type="ECO:0000256" key="1">
    <source>
        <dbReference type="ARBA" id="ARBA00022729"/>
    </source>
</evidence>
<feature type="domain" description="Secretion system C-terminal sorting" evidence="4">
    <location>
        <begin position="335"/>
        <end position="405"/>
    </location>
</feature>
<organism evidence="5 6">
    <name type="scientific">Croceibacter atlanticus (strain ATCC BAA-628 / JCM 21780 / CIP 108009 / IAM 15332 / KCTC 12090 / HTCC2559)</name>
    <dbReference type="NCBI Taxonomy" id="216432"/>
    <lineage>
        <taxon>Bacteria</taxon>
        <taxon>Pseudomonadati</taxon>
        <taxon>Bacteroidota</taxon>
        <taxon>Flavobacteriia</taxon>
        <taxon>Flavobacteriales</taxon>
        <taxon>Flavobacteriaceae</taxon>
        <taxon>Croceibacter</taxon>
    </lineage>
</organism>
<evidence type="ECO:0000313" key="6">
    <source>
        <dbReference type="Proteomes" id="UP000002297"/>
    </source>
</evidence>
<reference evidence="5 6" key="1">
    <citation type="journal article" date="2010" name="J. Bacteriol.">
        <title>The complete genome sequence of Croceibacter atlanticus HTCC2559T.</title>
        <authorList>
            <person name="Oh H.M."/>
            <person name="Kang I."/>
            <person name="Ferriera S."/>
            <person name="Giovannoni S.J."/>
            <person name="Cho J.C."/>
        </authorList>
    </citation>
    <scope>NUCLEOTIDE SEQUENCE [LARGE SCALE GENOMIC DNA]</scope>
    <source>
        <strain evidence="6">ATCC BAA-628 / HTCC2559 / KCTC 12090</strain>
    </source>
</reference>
<evidence type="ECO:0000256" key="2">
    <source>
        <dbReference type="SAM" id="MobiDB-lite"/>
    </source>
</evidence>
<dbReference type="HOGENOM" id="CLU_733274_0_0_10"/>